<evidence type="ECO:0000256" key="1">
    <source>
        <dbReference type="ARBA" id="ARBA00007184"/>
    </source>
</evidence>
<evidence type="ECO:0000256" key="9">
    <source>
        <dbReference type="RuleBase" id="RU003540"/>
    </source>
</evidence>
<sequence length="316" mass="35762">MATIVSPPHFSPVEDAENIKAACQGWGTNENAIISILGHRNLFQRKLIRQAYQEIYHEDLIHQLKSELSGNFERAICLWVLDPPERDALLANLALQKPIPDYKVLVEIACMRSPEDMLAARRAYRCLYKHSLEEDLASRTIGDIRRLLVAMVSAYKYDGEEIDEMLAQSEAAILHDEILGKAVDHEETIRVLSTRSSMQLSAIFNRYKDIYGTSITKDLLNHPTNEYLSALRAAIRCIKNPTRYYAKVLRNSINTVGTDEDALNRVIVTRAEKDLTNITGLYFKRNNVSLDQAIAKETSGDYKAFLLALLGHGKQL</sequence>
<dbReference type="SUPFAM" id="SSF47874">
    <property type="entry name" value="Annexin"/>
    <property type="match status" value="1"/>
</dbReference>
<evidence type="ECO:0000256" key="8">
    <source>
        <dbReference type="PIRSR" id="PIRSR609118-1"/>
    </source>
</evidence>
<feature type="binding site" evidence="8">
    <location>
        <position position="25"/>
    </location>
    <ligand>
        <name>Ca(2+)</name>
        <dbReference type="ChEBI" id="CHEBI:29108"/>
        <label>1</label>
    </ligand>
</feature>
<accession>A0A5S9Y3J8</accession>
<dbReference type="EMBL" id="LR881470">
    <property type="protein sequence ID" value="CAD5331504.1"/>
    <property type="molecule type" value="Genomic_DNA"/>
</dbReference>
<dbReference type="EMBL" id="CACSHJ010000096">
    <property type="protein sequence ID" value="CAA0402205.1"/>
    <property type="molecule type" value="Genomic_DNA"/>
</dbReference>
<dbReference type="InterPro" id="IPR037104">
    <property type="entry name" value="Annexin_sf"/>
</dbReference>
<dbReference type="Proteomes" id="UP000434276">
    <property type="component" value="Unassembled WGS sequence"/>
</dbReference>
<protein>
    <recommendedName>
        <fullName evidence="9">Annexin</fullName>
    </recommendedName>
</protein>
<dbReference type="FunFam" id="1.10.220.10:FF:000008">
    <property type="entry name" value="Annexin"/>
    <property type="match status" value="1"/>
</dbReference>
<dbReference type="OMA" id="ERAICLW"/>
<evidence type="ECO:0000313" key="12">
    <source>
        <dbReference type="Proteomes" id="UP000434276"/>
    </source>
</evidence>
<evidence type="ECO:0000256" key="2">
    <source>
        <dbReference type="ARBA" id="ARBA00022723"/>
    </source>
</evidence>
<dbReference type="PRINTS" id="PR01814">
    <property type="entry name" value="ANNEXINPLANT"/>
</dbReference>
<dbReference type="GO" id="GO:0009651">
    <property type="term" value="P:response to salt stress"/>
    <property type="evidence" value="ECO:0007669"/>
    <property type="project" value="UniProtKB-ARBA"/>
</dbReference>
<feature type="binding site" evidence="8">
    <location>
        <position position="295"/>
    </location>
    <ligand>
        <name>Ca(2+)</name>
        <dbReference type="ChEBI" id="CHEBI:29108"/>
        <label>3</label>
    </ligand>
</feature>
<comment type="similarity">
    <text evidence="1">Belongs to the annexin (TC 1.A.31.1) family.</text>
</comment>
<feature type="binding site" evidence="8">
    <location>
        <position position="67"/>
    </location>
    <ligand>
        <name>Ca(2+)</name>
        <dbReference type="ChEBI" id="CHEBI:29108"/>
        <label>1</label>
    </ligand>
</feature>
<dbReference type="InterPro" id="IPR001464">
    <property type="entry name" value="Annexin"/>
</dbReference>
<feature type="binding site" evidence="8">
    <location>
        <position position="297"/>
    </location>
    <ligand>
        <name>Ca(2+)</name>
        <dbReference type="ChEBI" id="CHEBI:29108"/>
        <label>2</label>
    </ligand>
</feature>
<feature type="binding site" evidence="8">
    <location>
        <position position="253"/>
    </location>
    <ligand>
        <name>Ca(2+)</name>
        <dbReference type="ChEBI" id="CHEBI:29108"/>
        <label>2</label>
    </ligand>
</feature>
<dbReference type="PROSITE" id="PS51897">
    <property type="entry name" value="ANNEXIN_2"/>
    <property type="match status" value="4"/>
</dbReference>
<evidence type="ECO:0000313" key="13">
    <source>
        <dbReference type="Proteomes" id="UP000516314"/>
    </source>
</evidence>
<gene>
    <name evidence="11" type="ORF">AT9943_LOCUS18971</name>
    <name evidence="10" type="ORF">C24_LOCUS21928</name>
</gene>
<dbReference type="GO" id="GO:0005544">
    <property type="term" value="F:calcium-dependent phospholipid binding"/>
    <property type="evidence" value="ECO:0007669"/>
    <property type="project" value="UniProtKB-KW"/>
</dbReference>
<evidence type="ECO:0000256" key="5">
    <source>
        <dbReference type="ARBA" id="ARBA00022990"/>
    </source>
</evidence>
<feature type="binding site" evidence="8">
    <location>
        <position position="257"/>
    </location>
    <ligand>
        <name>Ca(2+)</name>
        <dbReference type="ChEBI" id="CHEBI:29108"/>
        <label>2</label>
    </ligand>
</feature>
<feature type="binding site" evidence="8">
    <location>
        <position position="27"/>
    </location>
    <ligand>
        <name>Ca(2+)</name>
        <dbReference type="ChEBI" id="CHEBI:29108"/>
        <label>1</label>
    </ligand>
</feature>
<dbReference type="PRINTS" id="PR00196">
    <property type="entry name" value="ANNEXIN"/>
</dbReference>
<keyword evidence="6 9" id="KW-0041">Annexin</keyword>
<name>A0A5S9Y3J8_ARATH</name>
<dbReference type="GO" id="GO:0009409">
    <property type="term" value="P:response to cold"/>
    <property type="evidence" value="ECO:0007669"/>
    <property type="project" value="UniProtKB-ARBA"/>
</dbReference>
<dbReference type="GO" id="GO:0005509">
    <property type="term" value="F:calcium ion binding"/>
    <property type="evidence" value="ECO:0007669"/>
    <property type="project" value="InterPro"/>
</dbReference>
<proteinExistence type="inferred from homology"/>
<dbReference type="AlphaFoldDB" id="A0A5S9Y3J8"/>
<dbReference type="KEGG" id="ath:AT5G12380"/>
<evidence type="ECO:0000256" key="6">
    <source>
        <dbReference type="ARBA" id="ARBA00023216"/>
    </source>
</evidence>
<comment type="domain">
    <text evidence="9">A pair of annexin repeats may form one binding site for calcium and phospholipid.</text>
</comment>
<reference evidence="10 12" key="1">
    <citation type="submission" date="2019-12" db="EMBL/GenBank/DDBJ databases">
        <authorList>
            <person name="Jiao W.-B."/>
            <person name="Schneeberger K."/>
        </authorList>
    </citation>
    <scope>NUCLEOTIDE SEQUENCE [LARGE SCALE GENOMIC DNA]</scope>
    <source>
        <strain evidence="12">cv. C24</strain>
    </source>
</reference>
<dbReference type="PROSITE" id="PS00223">
    <property type="entry name" value="ANNEXIN_1"/>
    <property type="match status" value="1"/>
</dbReference>
<dbReference type="Proteomes" id="UP000516314">
    <property type="component" value="Chromosome 5"/>
</dbReference>
<keyword evidence="4 8" id="KW-0106">Calcium</keyword>
<dbReference type="OrthoDB" id="37886at2759"/>
<dbReference type="GO" id="GO:0009414">
    <property type="term" value="P:response to water deprivation"/>
    <property type="evidence" value="ECO:0007669"/>
    <property type="project" value="UniProtKB-ARBA"/>
</dbReference>
<dbReference type="FunFam" id="1.10.220.10:FF:000006">
    <property type="entry name" value="Annexin"/>
    <property type="match status" value="1"/>
</dbReference>
<dbReference type="InterPro" id="IPR018252">
    <property type="entry name" value="Annexin_repeat_CS"/>
</dbReference>
<dbReference type="PANTHER" id="PTHR10502:SF193">
    <property type="entry name" value="ANNEXIN D8"/>
    <property type="match status" value="1"/>
</dbReference>
<dbReference type="Pfam" id="PF00191">
    <property type="entry name" value="Annexin"/>
    <property type="match status" value="4"/>
</dbReference>
<keyword evidence="5" id="KW-0007">Acetylation</keyword>
<dbReference type="SMART" id="SM00335">
    <property type="entry name" value="ANX"/>
    <property type="match status" value="4"/>
</dbReference>
<dbReference type="InterPro" id="IPR018502">
    <property type="entry name" value="Annexin_repeat"/>
</dbReference>
<dbReference type="FunFam" id="1.10.220.10:FF:000009">
    <property type="entry name" value="Annexin"/>
    <property type="match status" value="1"/>
</dbReference>
<feature type="binding site" evidence="8">
    <location>
        <position position="298"/>
    </location>
    <ligand>
        <name>Ca(2+)</name>
        <dbReference type="ChEBI" id="CHEBI:29108"/>
        <label>3</label>
    </ligand>
</feature>
<dbReference type="Gene3D" id="1.10.220.10">
    <property type="entry name" value="Annexin"/>
    <property type="match status" value="4"/>
</dbReference>
<dbReference type="InterPro" id="IPR009118">
    <property type="entry name" value="AnnexinD_plant"/>
</dbReference>
<evidence type="ECO:0000313" key="11">
    <source>
        <dbReference type="EMBL" id="CAD5331504.1"/>
    </source>
</evidence>
<evidence type="ECO:0000256" key="7">
    <source>
        <dbReference type="ARBA" id="ARBA00023302"/>
    </source>
</evidence>
<dbReference type="FunFam" id="1.10.220.10:FF:000001">
    <property type="entry name" value="Annexin"/>
    <property type="match status" value="1"/>
</dbReference>
<dbReference type="ExpressionAtlas" id="A0A5S9Y3J8">
    <property type="expression patterns" value="baseline and differential"/>
</dbReference>
<evidence type="ECO:0000256" key="3">
    <source>
        <dbReference type="ARBA" id="ARBA00022737"/>
    </source>
</evidence>
<comment type="similarity">
    <text evidence="9">Belongs to the annexin family.</text>
</comment>
<evidence type="ECO:0000313" key="10">
    <source>
        <dbReference type="EMBL" id="CAA0402205.1"/>
    </source>
</evidence>
<keyword evidence="3 9" id="KW-0677">Repeat</keyword>
<dbReference type="PANTHER" id="PTHR10502">
    <property type="entry name" value="ANNEXIN"/>
    <property type="match status" value="1"/>
</dbReference>
<dbReference type="GO" id="GO:0009408">
    <property type="term" value="P:response to heat"/>
    <property type="evidence" value="ECO:0007669"/>
    <property type="project" value="UniProtKB-ARBA"/>
</dbReference>
<keyword evidence="7 9" id="KW-0111">Calcium/phospholipid-binding</keyword>
<keyword evidence="2 8" id="KW-0479">Metal-binding</keyword>
<organism evidence="10 12">
    <name type="scientific">Arabidopsis thaliana</name>
    <name type="common">Mouse-ear cress</name>
    <dbReference type="NCBI Taxonomy" id="3702"/>
    <lineage>
        <taxon>Eukaryota</taxon>
        <taxon>Viridiplantae</taxon>
        <taxon>Streptophyta</taxon>
        <taxon>Embryophyta</taxon>
        <taxon>Tracheophyta</taxon>
        <taxon>Spermatophyta</taxon>
        <taxon>Magnoliopsida</taxon>
        <taxon>eudicotyledons</taxon>
        <taxon>Gunneridae</taxon>
        <taxon>Pentapetalae</taxon>
        <taxon>rosids</taxon>
        <taxon>malvids</taxon>
        <taxon>Brassicales</taxon>
        <taxon>Brassicaceae</taxon>
        <taxon>Camelineae</taxon>
        <taxon>Arabidopsis</taxon>
    </lineage>
</organism>
<reference evidence="11 13" key="2">
    <citation type="submission" date="2020-09" db="EMBL/GenBank/DDBJ databases">
        <authorList>
            <person name="Ashkenazy H."/>
        </authorList>
    </citation>
    <scope>NUCLEOTIDE SEQUENCE [LARGE SCALE GENOMIC DNA]</scope>
    <source>
        <strain evidence="13">cv. Cdm-0</strain>
    </source>
</reference>
<evidence type="ECO:0000256" key="4">
    <source>
        <dbReference type="ARBA" id="ARBA00022837"/>
    </source>
</evidence>
<dbReference type="SMR" id="A0A5S9Y3J8"/>